<reference evidence="1 3" key="1">
    <citation type="submission" date="2015-01" db="EMBL/GenBank/DDBJ databases">
        <title>Genome of Flavobacterium hibernum DSM 12611.</title>
        <authorList>
            <person name="Stropko S.J."/>
            <person name="Pipes S.E."/>
            <person name="Newman J.D."/>
        </authorList>
    </citation>
    <scope>NUCLEOTIDE SEQUENCE [LARGE SCALE GENOMIC DNA]</scope>
    <source>
        <strain evidence="1 3">DSM 12611</strain>
    </source>
</reference>
<evidence type="ECO:0000313" key="1">
    <source>
        <dbReference type="EMBL" id="KIO50954.1"/>
    </source>
</evidence>
<proteinExistence type="predicted"/>
<organism evidence="1 3">
    <name type="scientific">Flavobacterium hibernum</name>
    <dbReference type="NCBI Taxonomy" id="37752"/>
    <lineage>
        <taxon>Bacteria</taxon>
        <taxon>Pseudomonadati</taxon>
        <taxon>Bacteroidota</taxon>
        <taxon>Flavobacteriia</taxon>
        <taxon>Flavobacteriales</taxon>
        <taxon>Flavobacteriaceae</taxon>
        <taxon>Flavobacterium</taxon>
    </lineage>
</organism>
<dbReference type="AlphaFoldDB" id="A0A0D0EDP3"/>
<evidence type="ECO:0000313" key="4">
    <source>
        <dbReference type="Proteomes" id="UP000198302"/>
    </source>
</evidence>
<evidence type="ECO:0000313" key="3">
    <source>
        <dbReference type="Proteomes" id="UP000032061"/>
    </source>
</evidence>
<dbReference type="STRING" id="37752.IW18_20425"/>
<reference evidence="2 4" key="2">
    <citation type="submission" date="2016-11" db="EMBL/GenBank/DDBJ databases">
        <title>Whole genomes of Flavobacteriaceae.</title>
        <authorList>
            <person name="Stine C."/>
            <person name="Li C."/>
            <person name="Tadesse D."/>
        </authorList>
    </citation>
    <scope>NUCLEOTIDE SEQUENCE [LARGE SCALE GENOMIC DNA]</scope>
    <source>
        <strain evidence="2 4">ATCC 51468</strain>
    </source>
</reference>
<dbReference type="Proteomes" id="UP000198302">
    <property type="component" value="Unassembled WGS sequence"/>
</dbReference>
<dbReference type="EMBL" id="JPRK01000021">
    <property type="protein sequence ID" value="KIO50954.1"/>
    <property type="molecule type" value="Genomic_DNA"/>
</dbReference>
<dbReference type="Proteomes" id="UP000032061">
    <property type="component" value="Unassembled WGS sequence"/>
</dbReference>
<evidence type="ECO:0000313" key="2">
    <source>
        <dbReference type="EMBL" id="OXA85196.1"/>
    </source>
</evidence>
<protein>
    <submittedName>
        <fullName evidence="1">Uncharacterized protein</fullName>
    </submittedName>
</protein>
<name>A0A0D0EDP3_9FLAO</name>
<comment type="caution">
    <text evidence="1">The sequence shown here is derived from an EMBL/GenBank/DDBJ whole genome shotgun (WGS) entry which is preliminary data.</text>
</comment>
<accession>A0A0D0EDP3</accession>
<sequence>MNEGIEKRLAGRPFKMQEWVAELVNILNEEDILFLSDKDLVFLVNRRLPEENQISTSTFEKWKSGKYAPNEEVGKEFVACINLALIRQKQLLSKKMMEDNNGQWTRYAWIMERKFTEWNLKHISENINRNEQSTVINIQAGTEEQRKLIDNLINADFEEVKPIQLPKPKEVKSLTDNEKEDELPF</sequence>
<dbReference type="EMBL" id="MUGX01000026">
    <property type="protein sequence ID" value="OXA85196.1"/>
    <property type="molecule type" value="Genomic_DNA"/>
</dbReference>
<keyword evidence="4" id="KW-1185">Reference proteome</keyword>
<gene>
    <name evidence="2" type="ORF">B0A73_17765</name>
    <name evidence="1" type="ORF">IW18_20425</name>
</gene>